<evidence type="ECO:0000313" key="3">
    <source>
        <dbReference type="Proteomes" id="UP000024635"/>
    </source>
</evidence>
<accession>A0A016UHX8</accession>
<keyword evidence="3" id="KW-1185">Reference proteome</keyword>
<dbReference type="AlphaFoldDB" id="A0A016UHX8"/>
<proteinExistence type="predicted"/>
<dbReference type="EMBL" id="JARK01001377">
    <property type="protein sequence ID" value="EYC14223.1"/>
    <property type="molecule type" value="Genomic_DNA"/>
</dbReference>
<organism evidence="2 3">
    <name type="scientific">Ancylostoma ceylanicum</name>
    <dbReference type="NCBI Taxonomy" id="53326"/>
    <lineage>
        <taxon>Eukaryota</taxon>
        <taxon>Metazoa</taxon>
        <taxon>Ecdysozoa</taxon>
        <taxon>Nematoda</taxon>
        <taxon>Chromadorea</taxon>
        <taxon>Rhabditida</taxon>
        <taxon>Rhabditina</taxon>
        <taxon>Rhabditomorpha</taxon>
        <taxon>Strongyloidea</taxon>
        <taxon>Ancylostomatidae</taxon>
        <taxon>Ancylostomatinae</taxon>
        <taxon>Ancylostoma</taxon>
    </lineage>
</organism>
<gene>
    <name evidence="2" type="primary">Acey_s0041.g411</name>
    <name evidence="2" type="ORF">Y032_0041g411</name>
</gene>
<sequence length="76" mass="8729">MRVGMFQTGGGKRRTGDRMDGWMELGPTGEEWPTWCEERAILKQCERSGHHEKPRSPALAGRSGWYTIKYRPFATT</sequence>
<reference evidence="3" key="1">
    <citation type="journal article" date="2015" name="Nat. Genet.">
        <title>The genome and transcriptome of the zoonotic hookworm Ancylostoma ceylanicum identify infection-specific gene families.</title>
        <authorList>
            <person name="Schwarz E.M."/>
            <person name="Hu Y."/>
            <person name="Antoshechkin I."/>
            <person name="Miller M.M."/>
            <person name="Sternberg P.W."/>
            <person name="Aroian R.V."/>
        </authorList>
    </citation>
    <scope>NUCLEOTIDE SEQUENCE</scope>
    <source>
        <strain evidence="3">HY135</strain>
    </source>
</reference>
<name>A0A016UHX8_9BILA</name>
<comment type="caution">
    <text evidence="2">The sequence shown here is derived from an EMBL/GenBank/DDBJ whole genome shotgun (WGS) entry which is preliminary data.</text>
</comment>
<evidence type="ECO:0000256" key="1">
    <source>
        <dbReference type="SAM" id="MobiDB-lite"/>
    </source>
</evidence>
<protein>
    <submittedName>
        <fullName evidence="2">Uncharacterized protein</fullName>
    </submittedName>
</protein>
<dbReference type="Proteomes" id="UP000024635">
    <property type="component" value="Unassembled WGS sequence"/>
</dbReference>
<feature type="region of interest" description="Disordered" evidence="1">
    <location>
        <begin position="1"/>
        <end position="24"/>
    </location>
</feature>
<evidence type="ECO:0000313" key="2">
    <source>
        <dbReference type="EMBL" id="EYC14223.1"/>
    </source>
</evidence>